<dbReference type="Proteomes" id="UP000011761">
    <property type="component" value="Unassembled WGS sequence"/>
</dbReference>
<keyword evidence="2" id="KW-1185">Reference proteome</keyword>
<evidence type="ECO:0000313" key="2">
    <source>
        <dbReference type="Proteomes" id="UP000011761"/>
    </source>
</evidence>
<reference evidence="1 2" key="1">
    <citation type="journal article" date="2012" name="PLoS Pathog.">
        <title>Diverse lifestyles and strategies of plant pathogenesis encoded in the genomes of eighteen Dothideomycetes fungi.</title>
        <authorList>
            <person name="Ohm R.A."/>
            <person name="Feau N."/>
            <person name="Henrissat B."/>
            <person name="Schoch C.L."/>
            <person name="Horwitz B.A."/>
            <person name="Barry K.W."/>
            <person name="Condon B.J."/>
            <person name="Copeland A.C."/>
            <person name="Dhillon B."/>
            <person name="Glaser F."/>
            <person name="Hesse C.N."/>
            <person name="Kosti I."/>
            <person name="LaButti K."/>
            <person name="Lindquist E.A."/>
            <person name="Lucas S."/>
            <person name="Salamov A.A."/>
            <person name="Bradshaw R.E."/>
            <person name="Ciuffetti L."/>
            <person name="Hamelin R.C."/>
            <person name="Kema G.H.J."/>
            <person name="Lawrence C."/>
            <person name="Scott J.A."/>
            <person name="Spatafora J.W."/>
            <person name="Turgeon B.G."/>
            <person name="de Wit P.J.G.M."/>
            <person name="Zhong S."/>
            <person name="Goodwin S.B."/>
            <person name="Grigoriev I.V."/>
        </authorList>
    </citation>
    <scope>NUCLEOTIDE SEQUENCE [LARGE SCALE GENOMIC DNA]</scope>
    <source>
        <strain evidence="1 2">UAMH 10762</strain>
    </source>
</reference>
<dbReference type="HOGENOM" id="CLU_1731105_0_0_1"/>
<organism evidence="1 2">
    <name type="scientific">Baudoinia panamericana (strain UAMH 10762)</name>
    <name type="common">Angels' share fungus</name>
    <name type="synonym">Baudoinia compniacensis (strain UAMH 10762)</name>
    <dbReference type="NCBI Taxonomy" id="717646"/>
    <lineage>
        <taxon>Eukaryota</taxon>
        <taxon>Fungi</taxon>
        <taxon>Dikarya</taxon>
        <taxon>Ascomycota</taxon>
        <taxon>Pezizomycotina</taxon>
        <taxon>Dothideomycetes</taxon>
        <taxon>Dothideomycetidae</taxon>
        <taxon>Mycosphaerellales</taxon>
        <taxon>Teratosphaeriaceae</taxon>
        <taxon>Baudoinia</taxon>
    </lineage>
</organism>
<gene>
    <name evidence="1" type="ORF">BAUCODRAFT_246234</name>
</gene>
<protein>
    <submittedName>
        <fullName evidence="1">Uncharacterized protein</fullName>
    </submittedName>
</protein>
<accession>M2N4G3</accession>
<dbReference type="GeneID" id="19110217"/>
<dbReference type="KEGG" id="bcom:BAUCODRAFT_246234"/>
<sequence length="151" mass="16351">MGCIVGSISWLRRFLEKAEQKVSRSIIGSPERFANASVSCYRLDGRYRVTSWNGYCGTPAPASIASSVYEAGSGEEMLSQERSTVPASLSGTLQDLLSPSTSTRVDRVLARLPVRRPTVGFRQLIAVRRSDDVLGQSLQAAVFSPTPNSVP</sequence>
<name>M2N4G3_BAUPA</name>
<proteinExistence type="predicted"/>
<dbReference type="AlphaFoldDB" id="M2N4G3"/>
<dbReference type="RefSeq" id="XP_007679675.1">
    <property type="nucleotide sequence ID" value="XM_007681485.1"/>
</dbReference>
<evidence type="ECO:0000313" key="1">
    <source>
        <dbReference type="EMBL" id="EMC93595.1"/>
    </source>
</evidence>
<dbReference type="EMBL" id="KB445560">
    <property type="protein sequence ID" value="EMC93595.1"/>
    <property type="molecule type" value="Genomic_DNA"/>
</dbReference>